<evidence type="ECO:0000313" key="4">
    <source>
        <dbReference type="Proteomes" id="UP001500280"/>
    </source>
</evidence>
<dbReference type="Proteomes" id="UP001500280">
    <property type="component" value="Unassembled WGS sequence"/>
</dbReference>
<dbReference type="Pfam" id="PF13930">
    <property type="entry name" value="Endonuclea_NS_2"/>
    <property type="match status" value="1"/>
</dbReference>
<feature type="region of interest" description="Disordered" evidence="1">
    <location>
        <begin position="47"/>
        <end position="125"/>
    </location>
</feature>
<dbReference type="EMBL" id="BAAANF010000023">
    <property type="protein sequence ID" value="GAA1711536.1"/>
    <property type="molecule type" value="Genomic_DNA"/>
</dbReference>
<keyword evidence="4" id="KW-1185">Reference proteome</keyword>
<feature type="domain" description="Type VII secretion system protein EssD-like" evidence="2">
    <location>
        <begin position="128"/>
        <end position="248"/>
    </location>
</feature>
<feature type="compositionally biased region" description="Basic and acidic residues" evidence="1">
    <location>
        <begin position="64"/>
        <end position="90"/>
    </location>
</feature>
<accession>A0ABN2ITP6</accession>
<protein>
    <recommendedName>
        <fullName evidence="2">Type VII secretion system protein EssD-like domain-containing protein</fullName>
    </recommendedName>
</protein>
<sequence length="270" mass="29645">MSSNPAGRMAAVQLDEAARRCDEAAHYASIAPQRAREWAVQMVTGVRTVDRGAGARDAPAGESGDARKADEPEGGDRGRTRVQLDLRGGDGPHPPADEPQDDVRPIKLSTSNPDDLPQLNTPPANAKLRVDDKFNYETDNAGRVIRANAVLDLIDLNHPRDGAAQRRLAGKLPGDHAGHIFARIFRGPIGRLNLLPMQGTKVNLSQYKTLENHWRRLIGQGERVEVSVSFKFSNDSQRPDTIRVRYKHAGGVVRVSIDNNPKQRGSTHDR</sequence>
<gene>
    <name evidence="3" type="ORF">GCM10009745_69550</name>
</gene>
<feature type="compositionally biased region" description="Polar residues" evidence="1">
    <location>
        <begin position="108"/>
        <end position="123"/>
    </location>
</feature>
<evidence type="ECO:0000259" key="2">
    <source>
        <dbReference type="Pfam" id="PF13930"/>
    </source>
</evidence>
<evidence type="ECO:0000313" key="3">
    <source>
        <dbReference type="EMBL" id="GAA1711536.1"/>
    </source>
</evidence>
<dbReference type="InterPro" id="IPR044927">
    <property type="entry name" value="Endonuclea_NS_2"/>
</dbReference>
<proteinExistence type="predicted"/>
<reference evidence="3 4" key="1">
    <citation type="journal article" date="2019" name="Int. J. Syst. Evol. Microbiol.">
        <title>The Global Catalogue of Microorganisms (GCM) 10K type strain sequencing project: providing services to taxonomists for standard genome sequencing and annotation.</title>
        <authorList>
            <consortium name="The Broad Institute Genomics Platform"/>
            <consortium name="The Broad Institute Genome Sequencing Center for Infectious Disease"/>
            <person name="Wu L."/>
            <person name="Ma J."/>
        </authorList>
    </citation>
    <scope>NUCLEOTIDE SEQUENCE [LARGE SCALE GENOMIC DNA]</scope>
    <source>
        <strain evidence="3 4">JCM 14307</strain>
    </source>
</reference>
<organism evidence="3 4">
    <name type="scientific">Kribbella yunnanensis</name>
    <dbReference type="NCBI Taxonomy" id="190194"/>
    <lineage>
        <taxon>Bacteria</taxon>
        <taxon>Bacillati</taxon>
        <taxon>Actinomycetota</taxon>
        <taxon>Actinomycetes</taxon>
        <taxon>Propionibacteriales</taxon>
        <taxon>Kribbellaceae</taxon>
        <taxon>Kribbella</taxon>
    </lineage>
</organism>
<evidence type="ECO:0000256" key="1">
    <source>
        <dbReference type="SAM" id="MobiDB-lite"/>
    </source>
</evidence>
<name>A0ABN2ITP6_9ACTN</name>
<comment type="caution">
    <text evidence="3">The sequence shown here is derived from an EMBL/GenBank/DDBJ whole genome shotgun (WGS) entry which is preliminary data.</text>
</comment>